<feature type="region of interest" description="Disordered" evidence="1">
    <location>
        <begin position="148"/>
        <end position="171"/>
    </location>
</feature>
<protein>
    <submittedName>
        <fullName evidence="3">Uncharacterized protein</fullName>
    </submittedName>
</protein>
<dbReference type="Proteomes" id="UP000236731">
    <property type="component" value="Unassembled WGS sequence"/>
</dbReference>
<gene>
    <name evidence="3" type="ORF">SAMN05421877_11079</name>
</gene>
<keyword evidence="2" id="KW-1133">Transmembrane helix</keyword>
<keyword evidence="2" id="KW-0812">Transmembrane</keyword>
<evidence type="ECO:0000313" key="4">
    <source>
        <dbReference type="Proteomes" id="UP000236731"/>
    </source>
</evidence>
<evidence type="ECO:0000313" key="3">
    <source>
        <dbReference type="EMBL" id="SEG59450.1"/>
    </source>
</evidence>
<keyword evidence="2" id="KW-0472">Membrane</keyword>
<feature type="transmembrane region" description="Helical" evidence="2">
    <location>
        <begin position="21"/>
        <end position="40"/>
    </location>
</feature>
<organism evidence="3 4">
    <name type="scientific">Sphingobacterium lactis</name>
    <dbReference type="NCBI Taxonomy" id="797291"/>
    <lineage>
        <taxon>Bacteria</taxon>
        <taxon>Pseudomonadati</taxon>
        <taxon>Bacteroidota</taxon>
        <taxon>Sphingobacteriia</taxon>
        <taxon>Sphingobacteriales</taxon>
        <taxon>Sphingobacteriaceae</taxon>
        <taxon>Sphingobacterium</taxon>
    </lineage>
</organism>
<accession>A0A1H6BFK9</accession>
<evidence type="ECO:0000256" key="2">
    <source>
        <dbReference type="SAM" id="Phobius"/>
    </source>
</evidence>
<sequence length="796" mass="85078">MQSHLLTEVLYLHEHIIMKRFISSYKLLFTSGVLMVLFSMQITSCKKIEEGNVGMEGDGSTLIFRMTGVTDLVEETNETSSSNQGEEKKASTKKSVKRTTEAAGTRDIVNLPGFGEVAKMTFESTYGDTEMEVKEAAGINNAKLAQQRGINTSTASGTRNSTSGSGAKYAASKPMKTGNKYRLLIMDTKNNILAQAVGTSGTDLKIPVEGNKTYTYVIYSFNDGTDPGAYNSTFTIGHNGKDFIYKRGTVAIGTGSPEKPYTHIEPIVMNHMLARIAVKFDASTYPGATSISTLQARFTPETMFHQANFDLKAGTIGTLTEHGPGVDQTAFIDFVNEPTTAMPAGDPKIKVAHFYTAKFQPITSLKLNLYNLVVATSSGNKTYSSTTGFQFNFTTISPLAGKSTNAVINLNPSAPSVTGLTCANAVFTPTTMTQGTPVTAGTTMTVPYTGGNGSSYNAQTITANGLTFTLAAGRLNVGSGNLVYTVTGTPTAGGNMNVAITFGGRTCTVVKAVTPKAAIVTVITSNCVNIYYENKGTHLMMKVAPNGQTVTYPVNVTGTGQYTATMTVEGLTFSGTKEFTTTGTNTMVLTASGSPNRAGTYAFTIPTTTQVLKVPVGNRTIDVTKTDGAYANTSTTGFKTQTGLANNGFVSLDAKVGFRSDTFFPMLRIIIGSQRAKFSSYGDASGSMTNYKLGNMSRMFGPFGAGNYFGYKDNQAQDLDDSNGHYRAEYSVFDNTMISDGMYIAGTALANPYVVSYLNHDNLDFAIFALWNAPSTTTYRTVLRTTPFDAKTTACQ</sequence>
<proteinExistence type="predicted"/>
<dbReference type="EMBL" id="FNUT01000010">
    <property type="protein sequence ID" value="SEG59450.1"/>
    <property type="molecule type" value="Genomic_DNA"/>
</dbReference>
<feature type="region of interest" description="Disordered" evidence="1">
    <location>
        <begin position="75"/>
        <end position="102"/>
    </location>
</feature>
<evidence type="ECO:0000256" key="1">
    <source>
        <dbReference type="SAM" id="MobiDB-lite"/>
    </source>
</evidence>
<feature type="compositionally biased region" description="Polar residues" evidence="1">
    <location>
        <begin position="148"/>
        <end position="165"/>
    </location>
</feature>
<reference evidence="4" key="1">
    <citation type="submission" date="2016-10" db="EMBL/GenBank/DDBJ databases">
        <authorList>
            <person name="Varghese N."/>
            <person name="Submissions S."/>
        </authorList>
    </citation>
    <scope>NUCLEOTIDE SEQUENCE [LARGE SCALE GENOMIC DNA]</scope>
    <source>
        <strain evidence="4">DSM 22361</strain>
    </source>
</reference>
<dbReference type="AlphaFoldDB" id="A0A1H6BFK9"/>
<name>A0A1H6BFK9_9SPHI</name>
<keyword evidence="4" id="KW-1185">Reference proteome</keyword>